<sequence>MKMISVNENPEFVNKAIKYFQSKWASEESMMLYEDCISHSIDPSNPLPQWYLLMDGDKIIGCAGVITNDFISRMDLYPWLCALYIEEEYRGNAYGSILLEKAKKNAKNGGFNNLYLCTDHIGYYEKYGFEYFGVGYHPWGENSRIYKTII</sequence>
<dbReference type="InterPro" id="IPR016181">
    <property type="entry name" value="Acyl_CoA_acyltransferase"/>
</dbReference>
<gene>
    <name evidence="2" type="ORF">IC602_05570</name>
</gene>
<dbReference type="Proteomes" id="UP000621631">
    <property type="component" value="Unassembled WGS sequence"/>
</dbReference>
<reference evidence="2 3" key="1">
    <citation type="submission" date="2020-09" db="EMBL/GenBank/DDBJ databases">
        <title>Draft Genome Sequences of Oil-Oxidizing Bacteria Halomonas titanicae, Marinobacter lutaoensis, and Virgibacillus halodenitrificans Isolated from Highly Saline Environments.</title>
        <authorList>
            <person name="Grouzdev D.S."/>
            <person name="Sokolova D.S."/>
            <person name="Semenova E.M."/>
            <person name="Borzenkov I.A."/>
            <person name="Bidzhieva S.K."/>
            <person name="Poltaraus A.B."/>
            <person name="Nazina T.N."/>
        </authorList>
    </citation>
    <scope>NUCLEOTIDE SEQUENCE [LARGE SCALE GENOMIC DNA]</scope>
    <source>
        <strain evidence="2 3">VKM B-3472D</strain>
    </source>
</reference>
<dbReference type="RefSeq" id="WP_121615408.1">
    <property type="nucleotide sequence ID" value="NZ_CP033049.1"/>
</dbReference>
<dbReference type="SUPFAM" id="SSF55729">
    <property type="entry name" value="Acyl-CoA N-acyltransferases (Nat)"/>
    <property type="match status" value="1"/>
</dbReference>
<keyword evidence="3" id="KW-1185">Reference proteome</keyword>
<comment type="caution">
    <text evidence="2">The sequence shown here is derived from an EMBL/GenBank/DDBJ whole genome shotgun (WGS) entry which is preliminary data.</text>
</comment>
<organism evidence="2 3">
    <name type="scientific">Virgibacillus halodenitrificans</name>
    <name type="common">Bacillus halodenitrificans</name>
    <dbReference type="NCBI Taxonomy" id="1482"/>
    <lineage>
        <taxon>Bacteria</taxon>
        <taxon>Bacillati</taxon>
        <taxon>Bacillota</taxon>
        <taxon>Bacilli</taxon>
        <taxon>Bacillales</taxon>
        <taxon>Bacillaceae</taxon>
        <taxon>Virgibacillus</taxon>
    </lineage>
</organism>
<dbReference type="Gene3D" id="3.40.630.30">
    <property type="match status" value="1"/>
</dbReference>
<evidence type="ECO:0000313" key="2">
    <source>
        <dbReference type="EMBL" id="MBD1222070.1"/>
    </source>
</evidence>
<dbReference type="InterPro" id="IPR000182">
    <property type="entry name" value="GNAT_dom"/>
</dbReference>
<dbReference type="CDD" id="cd04301">
    <property type="entry name" value="NAT_SF"/>
    <property type="match status" value="1"/>
</dbReference>
<protein>
    <submittedName>
        <fullName evidence="2">GNAT family N-acetyltransferase</fullName>
    </submittedName>
</protein>
<accession>A0ABR7VJG3</accession>
<dbReference type="Pfam" id="PF00583">
    <property type="entry name" value="Acetyltransf_1"/>
    <property type="match status" value="1"/>
</dbReference>
<feature type="domain" description="N-acetyltransferase" evidence="1">
    <location>
        <begin position="4"/>
        <end position="150"/>
    </location>
</feature>
<proteinExistence type="predicted"/>
<dbReference type="EMBL" id="JACWEZ010000002">
    <property type="protein sequence ID" value="MBD1222070.1"/>
    <property type="molecule type" value="Genomic_DNA"/>
</dbReference>
<evidence type="ECO:0000313" key="3">
    <source>
        <dbReference type="Proteomes" id="UP000621631"/>
    </source>
</evidence>
<evidence type="ECO:0000259" key="1">
    <source>
        <dbReference type="PROSITE" id="PS51186"/>
    </source>
</evidence>
<name>A0ABR7VJG3_VIRHA</name>
<dbReference type="PROSITE" id="PS51186">
    <property type="entry name" value="GNAT"/>
    <property type="match status" value="1"/>
</dbReference>